<evidence type="ECO:0000313" key="10">
    <source>
        <dbReference type="Proteomes" id="UP000244855"/>
    </source>
</evidence>
<dbReference type="GO" id="GO:0016020">
    <property type="term" value="C:membrane"/>
    <property type="evidence" value="ECO:0007669"/>
    <property type="project" value="UniProtKB-SubCell"/>
</dbReference>
<reference evidence="9 10" key="1">
    <citation type="journal article" date="2018" name="Sci. Rep.">
        <title>Comparative genomics provides insights into the lifestyle and reveals functional heterogeneity of dark septate endophytic fungi.</title>
        <authorList>
            <person name="Knapp D.G."/>
            <person name="Nemeth J.B."/>
            <person name="Barry K."/>
            <person name="Hainaut M."/>
            <person name="Henrissat B."/>
            <person name="Johnson J."/>
            <person name="Kuo A."/>
            <person name="Lim J.H.P."/>
            <person name="Lipzen A."/>
            <person name="Nolan M."/>
            <person name="Ohm R.A."/>
            <person name="Tamas L."/>
            <person name="Grigoriev I.V."/>
            <person name="Spatafora J.W."/>
            <person name="Nagy L.G."/>
            <person name="Kovacs G.M."/>
        </authorList>
    </citation>
    <scope>NUCLEOTIDE SEQUENCE [LARGE SCALE GENOMIC DNA]</scope>
    <source>
        <strain evidence="9 10">DSE2036</strain>
    </source>
</reference>
<evidence type="ECO:0000256" key="1">
    <source>
        <dbReference type="ARBA" id="ARBA00004141"/>
    </source>
</evidence>
<evidence type="ECO:0000256" key="4">
    <source>
        <dbReference type="ARBA" id="ARBA00023136"/>
    </source>
</evidence>
<feature type="transmembrane region" description="Helical" evidence="7">
    <location>
        <begin position="123"/>
        <end position="150"/>
    </location>
</feature>
<dbReference type="EMBL" id="KZ805300">
    <property type="protein sequence ID" value="PVI08719.1"/>
    <property type="molecule type" value="Genomic_DNA"/>
</dbReference>
<feature type="compositionally biased region" description="Basic and acidic residues" evidence="6">
    <location>
        <begin position="241"/>
        <end position="253"/>
    </location>
</feature>
<evidence type="ECO:0000256" key="6">
    <source>
        <dbReference type="SAM" id="MobiDB-lite"/>
    </source>
</evidence>
<dbReference type="InterPro" id="IPR052337">
    <property type="entry name" value="SAT4-like"/>
</dbReference>
<dbReference type="Proteomes" id="UP000244855">
    <property type="component" value="Unassembled WGS sequence"/>
</dbReference>
<evidence type="ECO:0000256" key="3">
    <source>
        <dbReference type="ARBA" id="ARBA00022989"/>
    </source>
</evidence>
<feature type="domain" description="Rhodopsin" evidence="8">
    <location>
        <begin position="26"/>
        <end position="207"/>
    </location>
</feature>
<feature type="transmembrane region" description="Helical" evidence="7">
    <location>
        <begin position="197"/>
        <end position="222"/>
    </location>
</feature>
<feature type="transmembrane region" description="Helical" evidence="7">
    <location>
        <begin position="85"/>
        <end position="111"/>
    </location>
</feature>
<feature type="region of interest" description="Disordered" evidence="6">
    <location>
        <begin position="241"/>
        <end position="260"/>
    </location>
</feature>
<proteinExistence type="inferred from homology"/>
<sequence length="314" mass="34620">MAPQSVISLYVTSILFTSLALFMVVARLYTRIRILKHTGVEDYLISISMAASIGHLVLVTFQIKYGLGTSLHTIKPSDLMKFGKTLWATVPIYHLALLFVKLSIVCQYMRIFRGVMFQRTCKILLGVLAIYGCSTVFGSIFMCIPVQFFWGVGKGSCLNKLAFSFSNAALNIATDIFVFAMPIPLIKSLNMSKKKKIALGVVLGLGGIEVNVGIACSSITTLKPLVRKTFPKFLSSTNRLDDYGPHNHSESHNMKSLQKNTQKSDIQVWHTVQVNAENYNASREGSERGLIVSTTDCYSTNGTKPVRGDGKAQT</sequence>
<gene>
    <name evidence="9" type="ORF">DM02DRAFT_713916</name>
</gene>
<evidence type="ECO:0000313" key="9">
    <source>
        <dbReference type="EMBL" id="PVI08719.1"/>
    </source>
</evidence>
<dbReference type="PANTHER" id="PTHR33048">
    <property type="entry name" value="PTH11-LIKE INTEGRAL MEMBRANE PROTEIN (AFU_ORTHOLOGUE AFUA_5G11245)"/>
    <property type="match status" value="1"/>
</dbReference>
<keyword evidence="3 7" id="KW-1133">Transmembrane helix</keyword>
<name>A0A2V1EF68_9PLEO</name>
<evidence type="ECO:0000256" key="7">
    <source>
        <dbReference type="SAM" id="Phobius"/>
    </source>
</evidence>
<protein>
    <recommendedName>
        <fullName evidence="8">Rhodopsin domain-containing protein</fullName>
    </recommendedName>
</protein>
<keyword evidence="10" id="KW-1185">Reference proteome</keyword>
<accession>A0A2V1EF68</accession>
<organism evidence="9 10">
    <name type="scientific">Periconia macrospinosa</name>
    <dbReference type="NCBI Taxonomy" id="97972"/>
    <lineage>
        <taxon>Eukaryota</taxon>
        <taxon>Fungi</taxon>
        <taxon>Dikarya</taxon>
        <taxon>Ascomycota</taxon>
        <taxon>Pezizomycotina</taxon>
        <taxon>Dothideomycetes</taxon>
        <taxon>Pleosporomycetidae</taxon>
        <taxon>Pleosporales</taxon>
        <taxon>Massarineae</taxon>
        <taxon>Periconiaceae</taxon>
        <taxon>Periconia</taxon>
    </lineage>
</organism>
<feature type="transmembrane region" description="Helical" evidence="7">
    <location>
        <begin position="162"/>
        <end position="185"/>
    </location>
</feature>
<feature type="transmembrane region" description="Helical" evidence="7">
    <location>
        <begin position="6"/>
        <end position="30"/>
    </location>
</feature>
<evidence type="ECO:0000259" key="8">
    <source>
        <dbReference type="Pfam" id="PF20684"/>
    </source>
</evidence>
<dbReference type="PANTHER" id="PTHR33048:SF47">
    <property type="entry name" value="INTEGRAL MEMBRANE PROTEIN-RELATED"/>
    <property type="match status" value="1"/>
</dbReference>
<dbReference type="AlphaFoldDB" id="A0A2V1EF68"/>
<comment type="subcellular location">
    <subcellularLocation>
        <location evidence="1">Membrane</location>
        <topology evidence="1">Multi-pass membrane protein</topology>
    </subcellularLocation>
</comment>
<dbReference type="OrthoDB" id="444631at2759"/>
<keyword evidence="4 7" id="KW-0472">Membrane</keyword>
<comment type="similarity">
    <text evidence="5">Belongs to the SAT4 family.</text>
</comment>
<dbReference type="STRING" id="97972.A0A2V1EF68"/>
<dbReference type="InterPro" id="IPR049326">
    <property type="entry name" value="Rhodopsin_dom_fungi"/>
</dbReference>
<evidence type="ECO:0000256" key="2">
    <source>
        <dbReference type="ARBA" id="ARBA00022692"/>
    </source>
</evidence>
<feature type="transmembrane region" description="Helical" evidence="7">
    <location>
        <begin position="42"/>
        <end position="65"/>
    </location>
</feature>
<keyword evidence="2 7" id="KW-0812">Transmembrane</keyword>
<dbReference type="Pfam" id="PF20684">
    <property type="entry name" value="Fung_rhodopsin"/>
    <property type="match status" value="1"/>
</dbReference>
<evidence type="ECO:0000256" key="5">
    <source>
        <dbReference type="ARBA" id="ARBA00038359"/>
    </source>
</evidence>